<gene>
    <name evidence="14" type="ORF">LSP00402_LOCUS22523</name>
</gene>
<dbReference type="InterPro" id="IPR004162">
    <property type="entry name" value="SINA-like_animal"/>
</dbReference>
<evidence type="ECO:0000256" key="6">
    <source>
        <dbReference type="ARBA" id="ARBA00022723"/>
    </source>
</evidence>
<reference evidence="14" key="1">
    <citation type="submission" date="2021-01" db="EMBL/GenBank/DDBJ databases">
        <authorList>
            <person name="Corre E."/>
            <person name="Pelletier E."/>
            <person name="Niang G."/>
            <person name="Scheremetjew M."/>
            <person name="Finn R."/>
            <person name="Kale V."/>
            <person name="Holt S."/>
            <person name="Cochrane G."/>
            <person name="Meng A."/>
            <person name="Brown T."/>
            <person name="Cohen L."/>
        </authorList>
    </citation>
    <scope>NUCLEOTIDE SEQUENCE</scope>
    <source>
        <strain evidence="14">CCMP622</strain>
    </source>
</reference>
<protein>
    <recommendedName>
        <fullName evidence="4">RING-type E3 ubiquitin transferase</fullName>
        <ecNumber evidence="4">2.3.2.27</ecNumber>
    </recommendedName>
</protein>
<feature type="region of interest" description="Disordered" evidence="11">
    <location>
        <begin position="1"/>
        <end position="20"/>
    </location>
</feature>
<comment type="catalytic activity">
    <reaction evidence="1">
        <text>S-ubiquitinyl-[E2 ubiquitin-conjugating enzyme]-L-cysteine + [acceptor protein]-L-lysine = [E2 ubiquitin-conjugating enzyme]-L-cysteine + N(6)-ubiquitinyl-[acceptor protein]-L-lysine.</text>
        <dbReference type="EC" id="2.3.2.27"/>
    </reaction>
</comment>
<evidence type="ECO:0000259" key="13">
    <source>
        <dbReference type="PROSITE" id="PS51081"/>
    </source>
</evidence>
<organism evidence="14">
    <name type="scientific">Lotharella oceanica</name>
    <dbReference type="NCBI Taxonomy" id="641309"/>
    <lineage>
        <taxon>Eukaryota</taxon>
        <taxon>Sar</taxon>
        <taxon>Rhizaria</taxon>
        <taxon>Cercozoa</taxon>
        <taxon>Chlorarachniophyceae</taxon>
        <taxon>Lotharella</taxon>
    </lineage>
</organism>
<dbReference type="GO" id="GO:0043161">
    <property type="term" value="P:proteasome-mediated ubiquitin-dependent protein catabolic process"/>
    <property type="evidence" value="ECO:0007669"/>
    <property type="project" value="TreeGrafter"/>
</dbReference>
<evidence type="ECO:0000256" key="8">
    <source>
        <dbReference type="ARBA" id="ARBA00022786"/>
    </source>
</evidence>
<evidence type="ECO:0000256" key="10">
    <source>
        <dbReference type="PROSITE-ProRule" id="PRU00455"/>
    </source>
</evidence>
<name>A0A7S2U5H3_9EUKA</name>
<keyword evidence="6" id="KW-0479">Metal-binding</keyword>
<dbReference type="InterPro" id="IPR049548">
    <property type="entry name" value="Sina-like_RING"/>
</dbReference>
<dbReference type="Gene3D" id="3.30.40.10">
    <property type="entry name" value="Zinc/RING finger domain, C3HC4 (zinc finger)"/>
    <property type="match status" value="2"/>
</dbReference>
<dbReference type="InterPro" id="IPR013010">
    <property type="entry name" value="Znf_SIAH"/>
</dbReference>
<proteinExistence type="inferred from homology"/>
<evidence type="ECO:0000256" key="9">
    <source>
        <dbReference type="ARBA" id="ARBA00022833"/>
    </source>
</evidence>
<dbReference type="GO" id="GO:0008270">
    <property type="term" value="F:zinc ion binding"/>
    <property type="evidence" value="ECO:0007669"/>
    <property type="project" value="UniProtKB-KW"/>
</dbReference>
<dbReference type="PROSITE" id="PS50089">
    <property type="entry name" value="ZF_RING_2"/>
    <property type="match status" value="1"/>
</dbReference>
<dbReference type="SUPFAM" id="SSF49599">
    <property type="entry name" value="TRAF domain-like"/>
    <property type="match status" value="1"/>
</dbReference>
<evidence type="ECO:0000256" key="2">
    <source>
        <dbReference type="ARBA" id="ARBA00004906"/>
    </source>
</evidence>
<dbReference type="PANTHER" id="PTHR45877">
    <property type="entry name" value="E3 UBIQUITIN-PROTEIN LIGASE SIAH2"/>
    <property type="match status" value="1"/>
</dbReference>
<dbReference type="Pfam" id="PF21362">
    <property type="entry name" value="Sina_RING"/>
    <property type="match status" value="1"/>
</dbReference>
<dbReference type="GO" id="GO:0061630">
    <property type="term" value="F:ubiquitin protein ligase activity"/>
    <property type="evidence" value="ECO:0007669"/>
    <property type="project" value="UniProtKB-EC"/>
</dbReference>
<comment type="pathway">
    <text evidence="2">Protein modification; protein ubiquitination.</text>
</comment>
<dbReference type="GO" id="GO:0031624">
    <property type="term" value="F:ubiquitin conjugating enzyme binding"/>
    <property type="evidence" value="ECO:0007669"/>
    <property type="project" value="TreeGrafter"/>
</dbReference>
<evidence type="ECO:0000256" key="5">
    <source>
        <dbReference type="ARBA" id="ARBA00022679"/>
    </source>
</evidence>
<dbReference type="InterPro" id="IPR013083">
    <property type="entry name" value="Znf_RING/FYVE/PHD"/>
</dbReference>
<dbReference type="EMBL" id="HBHP01036587">
    <property type="protein sequence ID" value="CAD9778507.1"/>
    <property type="molecule type" value="Transcribed_RNA"/>
</dbReference>
<dbReference type="UniPathway" id="UPA00143"/>
<dbReference type="SUPFAM" id="SSF57850">
    <property type="entry name" value="RING/U-box"/>
    <property type="match status" value="1"/>
</dbReference>
<feature type="domain" description="RING-type" evidence="12">
    <location>
        <begin position="34"/>
        <end position="68"/>
    </location>
</feature>
<evidence type="ECO:0000256" key="4">
    <source>
        <dbReference type="ARBA" id="ARBA00012483"/>
    </source>
</evidence>
<evidence type="ECO:0000259" key="12">
    <source>
        <dbReference type="PROSITE" id="PS50089"/>
    </source>
</evidence>
<dbReference type="InterPro" id="IPR001841">
    <property type="entry name" value="Znf_RING"/>
</dbReference>
<dbReference type="GO" id="GO:0016567">
    <property type="term" value="P:protein ubiquitination"/>
    <property type="evidence" value="ECO:0007669"/>
    <property type="project" value="UniProtKB-UniPathway"/>
</dbReference>
<accession>A0A7S2U5H3</accession>
<feature type="domain" description="SIAH-type" evidence="13">
    <location>
        <begin position="85"/>
        <end position="146"/>
    </location>
</feature>
<comment type="similarity">
    <text evidence="3">Belongs to the SINA (Seven in absentia) family.</text>
</comment>
<evidence type="ECO:0000256" key="11">
    <source>
        <dbReference type="SAM" id="MobiDB-lite"/>
    </source>
</evidence>
<dbReference type="Pfam" id="PF21361">
    <property type="entry name" value="Sina_ZnF"/>
    <property type="match status" value="1"/>
</dbReference>
<keyword evidence="9" id="KW-0862">Zinc</keyword>
<keyword evidence="7 10" id="KW-0863">Zinc-finger</keyword>
<evidence type="ECO:0000256" key="7">
    <source>
        <dbReference type="ARBA" id="ARBA00022771"/>
    </source>
</evidence>
<sequence length="323" mass="35971">MSRKRNRAAVDSVGGTPNSKAEKKLSKIKNLLECPVCYGTDIEYYQCENGHTVCKNCHKKVSKCPTCRVKMTGTRALTLNSLAEALAEPCKYAHNGCAERFAPGKLRHKTRHEYCCAEQDRKCPHGGCKWKGHKSKYEKHLVDCHGAIVVPHHGVVEWGKYAPKRGRTDDVRKIFLFKGFVLDATIVRSGRGRLMKFSVSPCPGVTGSVLTVQGETPMTFAANDCWPCNGLEYPTRFDPLHLSTMDIEEAPCNSVEICFEGDSIDFLIQANLGVKLGDIVDYLEEKHKIKITAMRRRGGVISADQTVLPGEQCFFSIFESRPA</sequence>
<dbReference type="PANTHER" id="PTHR45877:SF2">
    <property type="entry name" value="E3 UBIQUITIN-PROTEIN LIGASE SINA-RELATED"/>
    <property type="match status" value="1"/>
</dbReference>
<dbReference type="GO" id="GO:0005737">
    <property type="term" value="C:cytoplasm"/>
    <property type="evidence" value="ECO:0007669"/>
    <property type="project" value="TreeGrafter"/>
</dbReference>
<evidence type="ECO:0000313" key="14">
    <source>
        <dbReference type="EMBL" id="CAD9778507.1"/>
    </source>
</evidence>
<dbReference type="AlphaFoldDB" id="A0A7S2U5H3"/>
<evidence type="ECO:0000256" key="3">
    <source>
        <dbReference type="ARBA" id="ARBA00009119"/>
    </source>
</evidence>
<keyword evidence="5" id="KW-0808">Transferase</keyword>
<evidence type="ECO:0000256" key="1">
    <source>
        <dbReference type="ARBA" id="ARBA00000900"/>
    </source>
</evidence>
<dbReference type="PROSITE" id="PS51081">
    <property type="entry name" value="ZF_SIAH"/>
    <property type="match status" value="1"/>
</dbReference>
<dbReference type="EC" id="2.3.2.27" evidence="4"/>
<keyword evidence="8" id="KW-0833">Ubl conjugation pathway</keyword>